<dbReference type="EMBL" id="AMCV02000004">
    <property type="protein sequence ID" value="TDZ24859.1"/>
    <property type="molecule type" value="Genomic_DNA"/>
</dbReference>
<dbReference type="InterPro" id="IPR053206">
    <property type="entry name" value="Dimeric_xanthone_biosynth"/>
</dbReference>
<dbReference type="Gene3D" id="1.20.120.520">
    <property type="entry name" value="nmb1532 protein domain like"/>
    <property type="match status" value="1"/>
</dbReference>
<reference evidence="3" key="1">
    <citation type="journal article" date="2013" name="New Phytol.">
        <title>Comparative genomic and transcriptomic analyses reveal the hemibiotrophic stage shift of Colletotrichum fungi.</title>
        <authorList>
            <person name="Gan P."/>
            <person name="Ikeda K."/>
            <person name="Irieda H."/>
            <person name="Narusaka M."/>
            <person name="O'Connell R.J."/>
            <person name="Narusaka Y."/>
            <person name="Takano Y."/>
            <person name="Kubo Y."/>
            <person name="Shirasu K."/>
        </authorList>
    </citation>
    <scope>NUCLEOTIDE SEQUENCE [LARGE SCALE GENOMIC DNA]</scope>
    <source>
        <strain evidence="3">104-T / ATCC 96160 / CBS 514.97 / LARS 414 / MAFF 240422</strain>
    </source>
</reference>
<gene>
    <name evidence="2" type="ORF">Cob_v002339</name>
</gene>
<dbReference type="PANTHER" id="PTHR38048:SF1">
    <property type="entry name" value="HEMERYTHRIN-LIKE DOMAIN-CONTAINING PROTEIN"/>
    <property type="match status" value="1"/>
</dbReference>
<proteinExistence type="predicted"/>
<reference evidence="3" key="2">
    <citation type="journal article" date="2019" name="Mol. Plant Microbe Interact.">
        <title>Genome sequence resources for four phytopathogenic fungi from the Colletotrichum orbiculare species complex.</title>
        <authorList>
            <person name="Gan P."/>
            <person name="Tsushima A."/>
            <person name="Narusaka M."/>
            <person name="Narusaka Y."/>
            <person name="Takano Y."/>
            <person name="Kubo Y."/>
            <person name="Shirasu K."/>
        </authorList>
    </citation>
    <scope>GENOME REANNOTATION</scope>
    <source>
        <strain evidence="3">104-T / ATCC 96160 / CBS 514.97 / LARS 414 / MAFF 240422</strain>
    </source>
</reference>
<keyword evidence="3" id="KW-1185">Reference proteome</keyword>
<accession>A0A484G2N6</accession>
<dbReference type="AlphaFoldDB" id="A0A484G2N6"/>
<dbReference type="CDD" id="cd12108">
    <property type="entry name" value="Hr-like"/>
    <property type="match status" value="1"/>
</dbReference>
<feature type="domain" description="Hemerythrin-like" evidence="1">
    <location>
        <begin position="24"/>
        <end position="150"/>
    </location>
</feature>
<name>A0A484G2N6_COLOR</name>
<comment type="caution">
    <text evidence="2">The sequence shown here is derived from an EMBL/GenBank/DDBJ whole genome shotgun (WGS) entry which is preliminary data.</text>
</comment>
<evidence type="ECO:0000313" key="2">
    <source>
        <dbReference type="EMBL" id="TDZ24859.1"/>
    </source>
</evidence>
<organism evidence="2 3">
    <name type="scientific">Colletotrichum orbiculare (strain 104-T / ATCC 96160 / CBS 514.97 / LARS 414 / MAFF 240422)</name>
    <name type="common">Cucumber anthracnose fungus</name>
    <name type="synonym">Colletotrichum lagenarium</name>
    <dbReference type="NCBI Taxonomy" id="1213857"/>
    <lineage>
        <taxon>Eukaryota</taxon>
        <taxon>Fungi</taxon>
        <taxon>Dikarya</taxon>
        <taxon>Ascomycota</taxon>
        <taxon>Pezizomycotina</taxon>
        <taxon>Sordariomycetes</taxon>
        <taxon>Hypocreomycetidae</taxon>
        <taxon>Glomerellales</taxon>
        <taxon>Glomerellaceae</taxon>
        <taxon>Colletotrichum</taxon>
        <taxon>Colletotrichum orbiculare species complex</taxon>
    </lineage>
</organism>
<dbReference type="OrthoDB" id="10044044at2759"/>
<sequence length="173" mass="20571">MDLSQSASLTPSDFQIYNRFAVMMNKFHNHFRRTWKRLQESCRPLVDGPPNMSSEQIVREGLFFCYRLTNHHDIEETQFFPVLARKMPEFSGQDAVLLEQHRQIHHGLQGMQGYLESCRSRKKQFDPSTLKRKMDPWGTVLMLHLDQEVELLGAENMRKYWTRDEMLDLPIRV</sequence>
<dbReference type="PANTHER" id="PTHR38048">
    <property type="entry name" value="EXPRESSED PROTEIN"/>
    <property type="match status" value="1"/>
</dbReference>
<evidence type="ECO:0000259" key="1">
    <source>
        <dbReference type="Pfam" id="PF01814"/>
    </source>
</evidence>
<dbReference type="InterPro" id="IPR012312">
    <property type="entry name" value="Hemerythrin-like"/>
</dbReference>
<protein>
    <recommendedName>
        <fullName evidence="1">Hemerythrin-like domain-containing protein</fullName>
    </recommendedName>
</protein>
<dbReference type="Proteomes" id="UP000014480">
    <property type="component" value="Unassembled WGS sequence"/>
</dbReference>
<dbReference type="Pfam" id="PF01814">
    <property type="entry name" value="Hemerythrin"/>
    <property type="match status" value="1"/>
</dbReference>
<evidence type="ECO:0000313" key="3">
    <source>
        <dbReference type="Proteomes" id="UP000014480"/>
    </source>
</evidence>
<dbReference type="STRING" id="1213857.A0A484G2N6"/>